<sequence length="190" mass="20340">MEWTQSNTDSNETEADYAMNWWKPALGGLLAAGSLVPILARRAPGRKQDARPVTRARLTKLLLKAAHLSPDSEAVQWMSAHCTAQPLVWGDLAAHWLRKEGWLHSALCAGLLLPEDRPAGQFCPDAPLPRWEGARMAVRALGLGFPAAQAATCSPGFSDQAQFPAGTAGYALTAVQTGILPGHTGGRFHP</sequence>
<organism evidence="1 2">
    <name type="scientific">Evtepia gabavorous</name>
    <dbReference type="NCBI Taxonomy" id="2211183"/>
    <lineage>
        <taxon>Bacteria</taxon>
        <taxon>Bacillati</taxon>
        <taxon>Bacillota</taxon>
        <taxon>Clostridia</taxon>
        <taxon>Eubacteriales</taxon>
        <taxon>Evtepia</taxon>
    </lineage>
</organism>
<feature type="non-terminal residue" evidence="1">
    <location>
        <position position="190"/>
    </location>
</feature>
<evidence type="ECO:0000313" key="2">
    <source>
        <dbReference type="Proteomes" id="UP000260649"/>
    </source>
</evidence>
<dbReference type="EMBL" id="QQRQ01000027">
    <property type="protein sequence ID" value="RFT05813.1"/>
    <property type="molecule type" value="Genomic_DNA"/>
</dbReference>
<proteinExistence type="predicted"/>
<evidence type="ECO:0000313" key="1">
    <source>
        <dbReference type="EMBL" id="RFT05813.1"/>
    </source>
</evidence>
<dbReference type="AlphaFoldDB" id="A0A3E2B196"/>
<keyword evidence="2" id="KW-1185">Reference proteome</keyword>
<accession>A0A3E2B196</accession>
<comment type="caution">
    <text evidence="1">The sequence shown here is derived from an EMBL/GenBank/DDBJ whole genome shotgun (WGS) entry which is preliminary data.</text>
</comment>
<gene>
    <name evidence="1" type="ORF">DV520_10745</name>
</gene>
<evidence type="ECO:0008006" key="3">
    <source>
        <dbReference type="Google" id="ProtNLM"/>
    </source>
</evidence>
<dbReference type="RefSeq" id="WP_205727610.1">
    <property type="nucleotide sequence ID" value="NZ_QIML01000027.1"/>
</dbReference>
<name>A0A3E2B196_9FIRM</name>
<reference evidence="1 2" key="1">
    <citation type="submission" date="2018-07" db="EMBL/GenBank/DDBJ databases">
        <title>GABA Modulating Bacteria of the Human Gut Microbiota.</title>
        <authorList>
            <person name="Strandwitz P."/>
            <person name="Kim K.H."/>
            <person name="Terekhova D."/>
            <person name="Liu J.K."/>
            <person name="Sharma A."/>
            <person name="Levering J."/>
            <person name="Mcdonald D."/>
            <person name="Dietrich D."/>
            <person name="Ramadhar T.R."/>
            <person name="Lekbua A."/>
            <person name="Mroue N."/>
            <person name="Liston C."/>
            <person name="Stewart E.J."/>
            <person name="Dubin M.J."/>
            <person name="Zengler K."/>
            <person name="Knight R."/>
            <person name="Gilbert J.A."/>
            <person name="Clardy J."/>
            <person name="Lewis K."/>
        </authorList>
    </citation>
    <scope>NUCLEOTIDE SEQUENCE [LARGE SCALE GENOMIC DNA]</scope>
    <source>
        <strain evidence="1 2">KLE1738</strain>
    </source>
</reference>
<dbReference type="Proteomes" id="UP000260649">
    <property type="component" value="Unassembled WGS sequence"/>
</dbReference>
<protein>
    <recommendedName>
        <fullName evidence="3">SLH domain-containing protein</fullName>
    </recommendedName>
</protein>
<dbReference type="GeneID" id="97996213"/>